<keyword evidence="4" id="KW-0378">Hydrolase</keyword>
<keyword evidence="5" id="KW-0325">Glycoprotein</keyword>
<evidence type="ECO:0000256" key="2">
    <source>
        <dbReference type="ARBA" id="ARBA00022670"/>
    </source>
</evidence>
<reference evidence="7 8" key="1">
    <citation type="submission" date="2020-04" db="EMBL/GenBank/DDBJ databases">
        <title>Perkinsus chesapeaki whole genome sequence.</title>
        <authorList>
            <person name="Bogema D.R."/>
        </authorList>
    </citation>
    <scope>NUCLEOTIDE SEQUENCE [LARGE SCALE GENOMIC DNA]</scope>
    <source>
        <strain evidence="7">ATCC PRA-425</strain>
    </source>
</reference>
<feature type="signal peptide" evidence="6">
    <location>
        <begin position="1"/>
        <end position="16"/>
    </location>
</feature>
<proteinExistence type="inferred from homology"/>
<evidence type="ECO:0000256" key="3">
    <source>
        <dbReference type="ARBA" id="ARBA00022729"/>
    </source>
</evidence>
<evidence type="ECO:0008006" key="9">
    <source>
        <dbReference type="Google" id="ProtNLM"/>
    </source>
</evidence>
<name>A0A7J6LUJ3_PERCH</name>
<protein>
    <recommendedName>
        <fullName evidence="9">Thymus-specific serine protease</fullName>
    </recommendedName>
</protein>
<dbReference type="EMBL" id="JAAPAO010000345">
    <property type="protein sequence ID" value="KAF4662481.1"/>
    <property type="molecule type" value="Genomic_DNA"/>
</dbReference>
<sequence>MLNWQIASLLLSIAAALNVGDGIGKWRGSNYSTRLTDDWVKGVFQQKVDHFNMSSGYFEQAFYLNREFYDTAQQIAILYLGDFADYPDNCPAGMKAVAEANKFAIVILEHRYSGSSFPTSDVSAPKLKQLLTIHQTVEDCPTILPHRKEHLNAPNLKIILFGDSYPGALAAWVRQKHPAQFVGAVSSSSAFDVQLALEKYSTIEADDLSNKNLGGSEACLEKVVKAHKTFGDWLGSADKGRQLERKFKLCKNQLEARSNQIALYSSQIESWSDRLLGIFVQENDPECKEVYCNIERVCKRLGETEDPLDAVASVYLVNNPVPAGACRLVEWPFLMKRLTDPHNKSGERMREFVYCRGFAQRQPCTEKNNCPWLRTDDVLKQAITACEAFDISEEKLKKYVAEVQTEYGGKELSGATNILSINGGADPWISASITEDKVGVRALVGGRRIYIPGYQGVDKNH</sequence>
<dbReference type="PANTHER" id="PTHR11010">
    <property type="entry name" value="PROTEASE S28 PRO-X CARBOXYPEPTIDASE-RELATED"/>
    <property type="match status" value="1"/>
</dbReference>
<evidence type="ECO:0000256" key="4">
    <source>
        <dbReference type="ARBA" id="ARBA00022801"/>
    </source>
</evidence>
<dbReference type="GO" id="GO:0070008">
    <property type="term" value="F:serine-type exopeptidase activity"/>
    <property type="evidence" value="ECO:0007669"/>
    <property type="project" value="InterPro"/>
</dbReference>
<evidence type="ECO:0000256" key="1">
    <source>
        <dbReference type="ARBA" id="ARBA00011079"/>
    </source>
</evidence>
<dbReference type="GO" id="GO:0006508">
    <property type="term" value="P:proteolysis"/>
    <property type="evidence" value="ECO:0007669"/>
    <property type="project" value="UniProtKB-KW"/>
</dbReference>
<organism evidence="7 8">
    <name type="scientific">Perkinsus chesapeaki</name>
    <name type="common">Clam parasite</name>
    <name type="synonym">Perkinsus andrewsi</name>
    <dbReference type="NCBI Taxonomy" id="330153"/>
    <lineage>
        <taxon>Eukaryota</taxon>
        <taxon>Sar</taxon>
        <taxon>Alveolata</taxon>
        <taxon>Perkinsozoa</taxon>
        <taxon>Perkinsea</taxon>
        <taxon>Perkinsida</taxon>
        <taxon>Perkinsidae</taxon>
        <taxon>Perkinsus</taxon>
    </lineage>
</organism>
<comment type="caution">
    <text evidence="7">The sequence shown here is derived from an EMBL/GenBank/DDBJ whole genome shotgun (WGS) entry which is preliminary data.</text>
</comment>
<dbReference type="PANTHER" id="PTHR11010:SF117">
    <property type="entry name" value="SERINE PROTEASE 16"/>
    <property type="match status" value="1"/>
</dbReference>
<dbReference type="OrthoDB" id="1735038at2759"/>
<comment type="similarity">
    <text evidence="1">Belongs to the peptidase S28 family.</text>
</comment>
<evidence type="ECO:0000313" key="8">
    <source>
        <dbReference type="Proteomes" id="UP000591131"/>
    </source>
</evidence>
<keyword evidence="2" id="KW-0645">Protease</keyword>
<dbReference type="Pfam" id="PF05577">
    <property type="entry name" value="Peptidase_S28"/>
    <property type="match status" value="1"/>
</dbReference>
<dbReference type="SUPFAM" id="SSF53474">
    <property type="entry name" value="alpha/beta-Hydrolases"/>
    <property type="match status" value="1"/>
</dbReference>
<keyword evidence="3 6" id="KW-0732">Signal</keyword>
<keyword evidence="8" id="KW-1185">Reference proteome</keyword>
<feature type="chain" id="PRO_5029822863" description="Thymus-specific serine protease" evidence="6">
    <location>
        <begin position="17"/>
        <end position="461"/>
    </location>
</feature>
<dbReference type="InterPro" id="IPR042269">
    <property type="entry name" value="Ser_carbopepase_S28_SKS"/>
</dbReference>
<dbReference type="Proteomes" id="UP000591131">
    <property type="component" value="Unassembled WGS sequence"/>
</dbReference>
<dbReference type="GO" id="GO:0008239">
    <property type="term" value="F:dipeptidyl-peptidase activity"/>
    <property type="evidence" value="ECO:0007669"/>
    <property type="project" value="TreeGrafter"/>
</dbReference>
<dbReference type="Gene3D" id="1.20.120.980">
    <property type="entry name" value="Serine carboxypeptidase S28, SKS domain"/>
    <property type="match status" value="1"/>
</dbReference>
<accession>A0A7J6LUJ3</accession>
<gene>
    <name evidence="7" type="ORF">FOL47_006216</name>
</gene>
<evidence type="ECO:0000256" key="5">
    <source>
        <dbReference type="ARBA" id="ARBA00023180"/>
    </source>
</evidence>
<dbReference type="InterPro" id="IPR029058">
    <property type="entry name" value="AB_hydrolase_fold"/>
</dbReference>
<evidence type="ECO:0000313" key="7">
    <source>
        <dbReference type="EMBL" id="KAF4662481.1"/>
    </source>
</evidence>
<dbReference type="AlphaFoldDB" id="A0A7J6LUJ3"/>
<dbReference type="Gene3D" id="3.40.50.1820">
    <property type="entry name" value="alpha/beta hydrolase"/>
    <property type="match status" value="1"/>
</dbReference>
<dbReference type="InterPro" id="IPR008758">
    <property type="entry name" value="Peptidase_S28"/>
</dbReference>
<evidence type="ECO:0000256" key="6">
    <source>
        <dbReference type="SAM" id="SignalP"/>
    </source>
</evidence>